<evidence type="ECO:0000313" key="2">
    <source>
        <dbReference type="EMBL" id="GBP32412.1"/>
    </source>
</evidence>
<proteinExistence type="predicted"/>
<gene>
    <name evidence="2" type="ORF">EVAR_81219_1</name>
</gene>
<accession>A0A4C1V294</accession>
<evidence type="ECO:0000313" key="3">
    <source>
        <dbReference type="Proteomes" id="UP000299102"/>
    </source>
</evidence>
<name>A0A4C1V294_EUMVA</name>
<feature type="compositionally biased region" description="Gly residues" evidence="1">
    <location>
        <begin position="84"/>
        <end position="97"/>
    </location>
</feature>
<dbReference type="AlphaFoldDB" id="A0A4C1V294"/>
<sequence>MYLIYMRATGGTDERVARRKTLVRRASGKGATGLGVDDSSGGTGTAGSGGAVRRAQPEEAPRVSGSAATSDASARPWECAADLGVGGGGRQQRSRGGGVKELDVGCLAPPASFEKESRRRPANRA</sequence>
<feature type="region of interest" description="Disordered" evidence="1">
    <location>
        <begin position="22"/>
        <end position="104"/>
    </location>
</feature>
<organism evidence="2 3">
    <name type="scientific">Eumeta variegata</name>
    <name type="common">Bagworm moth</name>
    <name type="synonym">Eumeta japonica</name>
    <dbReference type="NCBI Taxonomy" id="151549"/>
    <lineage>
        <taxon>Eukaryota</taxon>
        <taxon>Metazoa</taxon>
        <taxon>Ecdysozoa</taxon>
        <taxon>Arthropoda</taxon>
        <taxon>Hexapoda</taxon>
        <taxon>Insecta</taxon>
        <taxon>Pterygota</taxon>
        <taxon>Neoptera</taxon>
        <taxon>Endopterygota</taxon>
        <taxon>Lepidoptera</taxon>
        <taxon>Glossata</taxon>
        <taxon>Ditrysia</taxon>
        <taxon>Tineoidea</taxon>
        <taxon>Psychidae</taxon>
        <taxon>Oiketicinae</taxon>
        <taxon>Eumeta</taxon>
    </lineage>
</organism>
<feature type="compositionally biased region" description="Gly residues" evidence="1">
    <location>
        <begin position="41"/>
        <end position="50"/>
    </location>
</feature>
<dbReference type="EMBL" id="BGZK01000259">
    <property type="protein sequence ID" value="GBP32412.1"/>
    <property type="molecule type" value="Genomic_DNA"/>
</dbReference>
<reference evidence="2 3" key="1">
    <citation type="journal article" date="2019" name="Commun. Biol.">
        <title>The bagworm genome reveals a unique fibroin gene that provides high tensile strength.</title>
        <authorList>
            <person name="Kono N."/>
            <person name="Nakamura H."/>
            <person name="Ohtoshi R."/>
            <person name="Tomita M."/>
            <person name="Numata K."/>
            <person name="Arakawa K."/>
        </authorList>
    </citation>
    <scope>NUCLEOTIDE SEQUENCE [LARGE SCALE GENOMIC DNA]</scope>
</reference>
<keyword evidence="3" id="KW-1185">Reference proteome</keyword>
<dbReference type="Proteomes" id="UP000299102">
    <property type="component" value="Unassembled WGS sequence"/>
</dbReference>
<comment type="caution">
    <text evidence="2">The sequence shown here is derived from an EMBL/GenBank/DDBJ whole genome shotgun (WGS) entry which is preliminary data.</text>
</comment>
<protein>
    <submittedName>
        <fullName evidence="2">Uncharacterized protein</fullName>
    </submittedName>
</protein>
<evidence type="ECO:0000256" key="1">
    <source>
        <dbReference type="SAM" id="MobiDB-lite"/>
    </source>
</evidence>